<keyword evidence="3" id="KW-1185">Reference proteome</keyword>
<protein>
    <submittedName>
        <fullName evidence="2">Uncharacterized protein</fullName>
    </submittedName>
</protein>
<name>A0ABP8HZT3_9BURK</name>
<accession>A0ABP8HZT3</accession>
<feature type="compositionally biased region" description="Basic and acidic residues" evidence="1">
    <location>
        <begin position="30"/>
        <end position="43"/>
    </location>
</feature>
<dbReference type="Proteomes" id="UP001500975">
    <property type="component" value="Unassembled WGS sequence"/>
</dbReference>
<sequence length="351" mass="38148">MLATAAPGNTGAGKTGRIKNADAKQAALPERLREKAEQRKADPSRLVGVLRGRPEPALLQMPAADAARRAQSTGTRLSSLGRQAASLQRGRGAAVGRSYAALRMLRALLGDEDEDEDQDSAGRRIAATVLVDEKFRDPEQLAKHLRDTETPEELAELLKDVLKDAPPDSKPLDIQTLCQKIKRSDTSTIMGWLADMQGIPRLLKGQERQALRESVENQIRQLESSNAAADAHEVATLWLADVAKGQPNQPEFVATCVEVANKAPSNWIELTRSIVRNCPSGLATPGAFEATLHNLIGALGVEMWTVIKSFTKEHLAAVNFQLQRAYEGRSLVDGLFRVNDEVAPSMRAITA</sequence>
<reference evidence="3" key="1">
    <citation type="journal article" date="2019" name="Int. J. Syst. Evol. Microbiol.">
        <title>The Global Catalogue of Microorganisms (GCM) 10K type strain sequencing project: providing services to taxonomists for standard genome sequencing and annotation.</title>
        <authorList>
            <consortium name="The Broad Institute Genomics Platform"/>
            <consortium name="The Broad Institute Genome Sequencing Center for Infectious Disease"/>
            <person name="Wu L."/>
            <person name="Ma J."/>
        </authorList>
    </citation>
    <scope>NUCLEOTIDE SEQUENCE [LARGE SCALE GENOMIC DNA]</scope>
    <source>
        <strain evidence="3">JCM 17804</strain>
    </source>
</reference>
<comment type="caution">
    <text evidence="2">The sequence shown here is derived from an EMBL/GenBank/DDBJ whole genome shotgun (WGS) entry which is preliminary data.</text>
</comment>
<dbReference type="RefSeq" id="WP_345539397.1">
    <property type="nucleotide sequence ID" value="NZ_BAABGJ010000057.1"/>
</dbReference>
<organism evidence="2 3">
    <name type="scientific">Variovorax defluvii</name>
    <dbReference type="NCBI Taxonomy" id="913761"/>
    <lineage>
        <taxon>Bacteria</taxon>
        <taxon>Pseudomonadati</taxon>
        <taxon>Pseudomonadota</taxon>
        <taxon>Betaproteobacteria</taxon>
        <taxon>Burkholderiales</taxon>
        <taxon>Comamonadaceae</taxon>
        <taxon>Variovorax</taxon>
    </lineage>
</organism>
<feature type="region of interest" description="Disordered" evidence="1">
    <location>
        <begin position="1"/>
        <end position="44"/>
    </location>
</feature>
<evidence type="ECO:0000256" key="1">
    <source>
        <dbReference type="SAM" id="MobiDB-lite"/>
    </source>
</evidence>
<dbReference type="EMBL" id="BAABGJ010000057">
    <property type="protein sequence ID" value="GAA4348390.1"/>
    <property type="molecule type" value="Genomic_DNA"/>
</dbReference>
<evidence type="ECO:0000313" key="2">
    <source>
        <dbReference type="EMBL" id="GAA4348390.1"/>
    </source>
</evidence>
<evidence type="ECO:0000313" key="3">
    <source>
        <dbReference type="Proteomes" id="UP001500975"/>
    </source>
</evidence>
<gene>
    <name evidence="2" type="ORF">GCM10023165_34130</name>
</gene>
<proteinExistence type="predicted"/>